<dbReference type="GO" id="GO:0009061">
    <property type="term" value="P:anaerobic respiration"/>
    <property type="evidence" value="ECO:0007669"/>
    <property type="project" value="TreeGrafter"/>
</dbReference>
<dbReference type="GO" id="GO:0005886">
    <property type="term" value="C:plasma membrane"/>
    <property type="evidence" value="ECO:0007669"/>
    <property type="project" value="UniProtKB-SubCell"/>
</dbReference>
<dbReference type="GO" id="GO:0009055">
    <property type="term" value="F:electron transfer activity"/>
    <property type="evidence" value="ECO:0007669"/>
    <property type="project" value="TreeGrafter"/>
</dbReference>
<keyword evidence="18" id="KW-1185">Reference proteome</keyword>
<feature type="binding site" description="axial binding residue" evidence="14">
    <location>
        <position position="158"/>
    </location>
    <ligand>
        <name>heme</name>
        <dbReference type="ChEBI" id="CHEBI:30413"/>
        <label>4</label>
    </ligand>
    <ligandPart>
        <name>Fe</name>
        <dbReference type="ChEBI" id="CHEBI:18248"/>
    </ligandPart>
</feature>
<feature type="binding site" description="covalent" evidence="13">
    <location>
        <position position="123"/>
    </location>
    <ligand>
        <name>heme</name>
        <dbReference type="ChEBI" id="CHEBI:30413"/>
        <label>3</label>
    </ligand>
</feature>
<dbReference type="SUPFAM" id="SSF48695">
    <property type="entry name" value="Multiheme cytochromes"/>
    <property type="match status" value="1"/>
</dbReference>
<evidence type="ECO:0000313" key="18">
    <source>
        <dbReference type="Proteomes" id="UP000427906"/>
    </source>
</evidence>
<keyword evidence="9 15" id="KW-1133">Transmembrane helix</keyword>
<feature type="domain" description="NapC/NirT cytochrome c N-terminal" evidence="16">
    <location>
        <begin position="5"/>
        <end position="164"/>
    </location>
</feature>
<evidence type="ECO:0000256" key="9">
    <source>
        <dbReference type="ARBA" id="ARBA00022989"/>
    </source>
</evidence>
<feature type="binding site" description="axial binding residue" evidence="14">
    <location>
        <position position="163"/>
    </location>
    <ligand>
        <name>heme</name>
        <dbReference type="ChEBI" id="CHEBI:30413"/>
        <label>2</label>
    </ligand>
    <ligandPart>
        <name>Fe</name>
        <dbReference type="ChEBI" id="CHEBI:18248"/>
    </ligandPart>
</feature>
<dbReference type="RefSeq" id="WP_155319136.1">
    <property type="nucleotide sequence ID" value="NZ_AP021874.1"/>
</dbReference>
<dbReference type="InterPro" id="IPR024717">
    <property type="entry name" value="NapC/NirT/NrfH"/>
</dbReference>
<dbReference type="InterPro" id="IPR038266">
    <property type="entry name" value="NapC/NirT_cytc_sf"/>
</dbReference>
<feature type="binding site" description="covalent" evidence="13">
    <location>
        <position position="70"/>
    </location>
    <ligand>
        <name>heme</name>
        <dbReference type="ChEBI" id="CHEBI:30413"/>
        <label>2</label>
    </ligand>
</feature>
<sequence length="187" mass="21210">MKKWTIAAVLIGVGIVIAFPLFSMTYYTMVRTSTPEFCASCHEIKPAVVAWRSSTHTNNAAGVVVDCMDCHLPAPQDTFDFFFAKSYHGIKDVVIHFLAGAYDQEKARESAYAAFDNDQCQKCHRNLLHMPTRRGAMLAHRSVVYARPGYEKKCVDCHYDLVHSERGLVMFRQTREAPYQAKGLRQL</sequence>
<keyword evidence="3 12" id="KW-0813">Transport</keyword>
<dbReference type="EMBL" id="AP021874">
    <property type="protein sequence ID" value="BBO71271.1"/>
    <property type="molecule type" value="Genomic_DNA"/>
</dbReference>
<evidence type="ECO:0000256" key="3">
    <source>
        <dbReference type="ARBA" id="ARBA00022448"/>
    </source>
</evidence>
<evidence type="ECO:0000259" key="16">
    <source>
        <dbReference type="Pfam" id="PF03264"/>
    </source>
</evidence>
<evidence type="ECO:0000256" key="6">
    <source>
        <dbReference type="ARBA" id="ARBA00022692"/>
    </source>
</evidence>
<comment type="cofactor">
    <cofactor evidence="13">
        <name>heme</name>
        <dbReference type="ChEBI" id="CHEBI:30413"/>
    </cofactor>
    <text evidence="13">Binds 4 heme groups per subunit.</text>
</comment>
<dbReference type="GO" id="GO:0020037">
    <property type="term" value="F:heme binding"/>
    <property type="evidence" value="ECO:0007669"/>
    <property type="project" value="InterPro"/>
</dbReference>
<evidence type="ECO:0000256" key="14">
    <source>
        <dbReference type="PIRSR" id="PIRSR000013-2"/>
    </source>
</evidence>
<organism evidence="17 18">
    <name type="scientific">Desulfosarcina alkanivorans</name>
    <dbReference type="NCBI Taxonomy" id="571177"/>
    <lineage>
        <taxon>Bacteria</taxon>
        <taxon>Pseudomonadati</taxon>
        <taxon>Thermodesulfobacteriota</taxon>
        <taxon>Desulfobacteria</taxon>
        <taxon>Desulfobacterales</taxon>
        <taxon>Desulfosarcinaceae</taxon>
        <taxon>Desulfosarcina</taxon>
    </lineage>
</organism>
<dbReference type="Gene3D" id="1.10.3820.10">
    <property type="entry name" value="Di-heme elbow motif domain"/>
    <property type="match status" value="1"/>
</dbReference>
<dbReference type="Proteomes" id="UP000427906">
    <property type="component" value="Chromosome"/>
</dbReference>
<dbReference type="PANTHER" id="PTHR30333">
    <property type="entry name" value="CYTOCHROME C-TYPE PROTEIN"/>
    <property type="match status" value="1"/>
</dbReference>
<dbReference type="PIRSF" id="PIRSF000013">
    <property type="entry name" value="4_hem_cytochrm_NapC"/>
    <property type="match status" value="1"/>
</dbReference>
<dbReference type="InterPro" id="IPR005126">
    <property type="entry name" value="NapC/NirT_cyt_c_N"/>
</dbReference>
<evidence type="ECO:0000256" key="10">
    <source>
        <dbReference type="ARBA" id="ARBA00023004"/>
    </source>
</evidence>
<evidence type="ECO:0000313" key="17">
    <source>
        <dbReference type="EMBL" id="BBO71271.1"/>
    </source>
</evidence>
<feature type="binding site" evidence="13">
    <location>
        <position position="85"/>
    </location>
    <ligand>
        <name>a menaquinol</name>
        <dbReference type="ChEBI" id="CHEBI:18151"/>
    </ligand>
</feature>
<evidence type="ECO:0000256" key="12">
    <source>
        <dbReference type="PIRNR" id="PIRNR000013"/>
    </source>
</evidence>
<keyword evidence="11 15" id="KW-0472">Membrane</keyword>
<evidence type="ECO:0000256" key="7">
    <source>
        <dbReference type="ARBA" id="ARBA00022723"/>
    </source>
</evidence>
<dbReference type="Pfam" id="PF03264">
    <property type="entry name" value="Cytochrom_NNT"/>
    <property type="match status" value="1"/>
</dbReference>
<feature type="binding site" description="covalent" evidence="13">
    <location>
        <position position="120"/>
    </location>
    <ligand>
        <name>heme</name>
        <dbReference type="ChEBI" id="CHEBI:30413"/>
        <label>3</label>
    </ligand>
</feature>
<evidence type="ECO:0000256" key="13">
    <source>
        <dbReference type="PIRSR" id="PIRSR000013-1"/>
    </source>
</evidence>
<feature type="binding site" description="axial binding residue" evidence="14">
    <location>
        <position position="71"/>
    </location>
    <ligand>
        <name>heme</name>
        <dbReference type="ChEBI" id="CHEBI:30413"/>
        <label>2</label>
    </ligand>
    <ligandPart>
        <name>Fe</name>
        <dbReference type="ChEBI" id="CHEBI:18248"/>
    </ligandPart>
</feature>
<accession>A0A5K7YW19</accession>
<feature type="binding site" description="axial binding residue" evidence="14">
    <location>
        <position position="124"/>
    </location>
    <ligand>
        <name>heme</name>
        <dbReference type="ChEBI" id="CHEBI:30413"/>
        <label>3</label>
    </ligand>
    <ligandPart>
        <name>Fe</name>
        <dbReference type="ChEBI" id="CHEBI:18248"/>
    </ligandPart>
</feature>
<evidence type="ECO:0000256" key="1">
    <source>
        <dbReference type="ARBA" id="ARBA00004162"/>
    </source>
</evidence>
<evidence type="ECO:0000256" key="8">
    <source>
        <dbReference type="ARBA" id="ARBA00022982"/>
    </source>
</evidence>
<gene>
    <name evidence="17" type="ORF">DSCA_52010</name>
</gene>
<protein>
    <recommendedName>
        <fullName evidence="12">Cytochrome c-type protein</fullName>
    </recommendedName>
</protein>
<evidence type="ECO:0000256" key="15">
    <source>
        <dbReference type="SAM" id="Phobius"/>
    </source>
</evidence>
<keyword evidence="7 12" id="KW-0479">Metal-binding</keyword>
<keyword evidence="8 12" id="KW-0249">Electron transport</keyword>
<keyword evidence="10 12" id="KW-0408">Iron</keyword>
<evidence type="ECO:0000256" key="11">
    <source>
        <dbReference type="ARBA" id="ARBA00023136"/>
    </source>
</evidence>
<feature type="binding site" description="covalent" evidence="13">
    <location>
        <position position="38"/>
    </location>
    <ligand>
        <name>heme</name>
        <dbReference type="ChEBI" id="CHEBI:30413"/>
        <label>1</label>
    </ligand>
</feature>
<comment type="subcellular location">
    <subcellularLocation>
        <location evidence="1">Cell membrane</location>
        <topology evidence="1">Single-pass membrane protein</topology>
    </subcellularLocation>
</comment>
<feature type="binding site" description="covalent" evidence="13">
    <location>
        <position position="154"/>
    </location>
    <ligand>
        <name>heme</name>
        <dbReference type="ChEBI" id="CHEBI:30413"/>
        <label>4</label>
    </ligand>
</feature>
<feature type="binding site" description="axial binding residue" evidence="14">
    <location>
        <position position="92"/>
    </location>
    <ligand>
        <name>heme</name>
        <dbReference type="ChEBI" id="CHEBI:30413"/>
        <label>1</label>
    </ligand>
    <ligandPart>
        <name>Fe</name>
        <dbReference type="ChEBI" id="CHEBI:18248"/>
    </ligandPart>
</feature>
<dbReference type="KEGG" id="dalk:DSCA_52010"/>
<feature type="binding site" evidence="13">
    <location>
        <position position="67"/>
    </location>
    <ligand>
        <name>a menaquinol</name>
        <dbReference type="ChEBI" id="CHEBI:18151"/>
    </ligand>
</feature>
<evidence type="ECO:0000256" key="4">
    <source>
        <dbReference type="ARBA" id="ARBA00022475"/>
    </source>
</evidence>
<dbReference type="GO" id="GO:0046872">
    <property type="term" value="F:metal ion binding"/>
    <property type="evidence" value="ECO:0007669"/>
    <property type="project" value="UniProtKB-KW"/>
</dbReference>
<dbReference type="InterPro" id="IPR036280">
    <property type="entry name" value="Multihaem_cyt_sf"/>
</dbReference>
<dbReference type="OrthoDB" id="9782159at2"/>
<feature type="binding site" description="covalent" evidence="13">
    <location>
        <position position="157"/>
    </location>
    <ligand>
        <name>heme</name>
        <dbReference type="ChEBI" id="CHEBI:30413"/>
        <label>4</label>
    </ligand>
</feature>
<evidence type="ECO:0000256" key="2">
    <source>
        <dbReference type="ARBA" id="ARBA00007395"/>
    </source>
</evidence>
<feature type="transmembrane region" description="Helical" evidence="15">
    <location>
        <begin position="6"/>
        <end position="27"/>
    </location>
</feature>
<keyword evidence="6 15" id="KW-0812">Transmembrane</keyword>
<keyword evidence="4" id="KW-1003">Cell membrane</keyword>
<comment type="similarity">
    <text evidence="2">Belongs to the NapC/NirT/NrfH family.</text>
</comment>
<dbReference type="GO" id="GO:0019333">
    <property type="term" value="P:denitrification pathway"/>
    <property type="evidence" value="ECO:0007669"/>
    <property type="project" value="InterPro"/>
</dbReference>
<dbReference type="PANTHER" id="PTHR30333:SF1">
    <property type="entry name" value="CYTOCHROME C-TYPE PROTEIN NAPC"/>
    <property type="match status" value="1"/>
</dbReference>
<reference evidence="17 18" key="1">
    <citation type="submission" date="2019-11" db="EMBL/GenBank/DDBJ databases">
        <title>Comparative genomics of hydrocarbon-degrading Desulfosarcina strains.</title>
        <authorList>
            <person name="Watanabe M."/>
            <person name="Kojima H."/>
            <person name="Fukui M."/>
        </authorList>
    </citation>
    <scope>NUCLEOTIDE SEQUENCE [LARGE SCALE GENOMIC DNA]</scope>
    <source>
        <strain evidence="17 18">PL12</strain>
    </source>
</reference>
<keyword evidence="5 12" id="KW-0349">Heme</keyword>
<dbReference type="InterPro" id="IPR051174">
    <property type="entry name" value="Cytochrome_c-type_ET"/>
</dbReference>
<feature type="binding site" evidence="13">
    <location>
        <position position="92"/>
    </location>
    <ligand>
        <name>a menaquinol</name>
        <dbReference type="ChEBI" id="CHEBI:18151"/>
    </ligand>
</feature>
<comment type="PTM">
    <text evidence="12">Binds 4 heme groups per subunit.</text>
</comment>
<feature type="binding site" description="covalent" evidence="13">
    <location>
        <position position="41"/>
    </location>
    <ligand>
        <name>heme</name>
        <dbReference type="ChEBI" id="CHEBI:30413"/>
        <label>1</label>
    </ligand>
</feature>
<dbReference type="AlphaFoldDB" id="A0A5K7YW19"/>
<evidence type="ECO:0000256" key="5">
    <source>
        <dbReference type="ARBA" id="ARBA00022617"/>
    </source>
</evidence>
<name>A0A5K7YW19_9BACT</name>
<proteinExistence type="inferred from homology"/>